<dbReference type="Proteomes" id="UP001596035">
    <property type="component" value="Unassembled WGS sequence"/>
</dbReference>
<dbReference type="EMBL" id="JBHSKN010000004">
    <property type="protein sequence ID" value="MFC5239156.1"/>
    <property type="molecule type" value="Genomic_DNA"/>
</dbReference>
<sequence>MFDTPAGEDRDVLAGRHVLARVVYGHHGGRPTLYRGSPRIDVHMMAAPAVPFTETWVTDRPVRSGLQDDLVYAEDGEHFFCAVRVEESGVYRDAVHAAYGAAFRTAWRLGYTDLFRVWNLIGDITGDNAEGTEIHQDFRAGRALAFDEWSGRLEGIPAATGTGSLGTGIDLYFLACRPGRATHLENPRQTPAHRYPDRYGALRPGFARGTHLASEGYGTGALYVSGTAGVLGDDTVHPGDIERQLDVTLANIEALVSGENLRQHAVDAGYGLAELDSVKVYVRDAEHLPAVRARCAEVLSGAADVVFLNVGLCRPDLLVEMEGICR</sequence>
<dbReference type="NCBIfam" id="TIGR04444">
    <property type="entry name" value="chori_FkbO_Hyg5"/>
    <property type="match status" value="1"/>
</dbReference>
<dbReference type="InterPro" id="IPR049368">
    <property type="entry name" value="FkbO_Hyg5-like_N"/>
</dbReference>
<organism evidence="2 3">
    <name type="scientific">Streptomyces atrovirens</name>
    <dbReference type="NCBI Taxonomy" id="285556"/>
    <lineage>
        <taxon>Bacteria</taxon>
        <taxon>Bacillati</taxon>
        <taxon>Actinomycetota</taxon>
        <taxon>Actinomycetes</taxon>
        <taxon>Kitasatosporales</taxon>
        <taxon>Streptomycetaceae</taxon>
        <taxon>Streptomyces</taxon>
    </lineage>
</organism>
<keyword evidence="3" id="KW-1185">Reference proteome</keyword>
<reference evidence="3" key="1">
    <citation type="journal article" date="2019" name="Int. J. Syst. Evol. Microbiol.">
        <title>The Global Catalogue of Microorganisms (GCM) 10K type strain sequencing project: providing services to taxonomists for standard genome sequencing and annotation.</title>
        <authorList>
            <consortium name="The Broad Institute Genomics Platform"/>
            <consortium name="The Broad Institute Genome Sequencing Center for Infectious Disease"/>
            <person name="Wu L."/>
            <person name="Ma J."/>
        </authorList>
    </citation>
    <scope>NUCLEOTIDE SEQUENCE [LARGE SCALE GENOMIC DNA]</scope>
    <source>
        <strain evidence="3">CGMCC 4.7131</strain>
    </source>
</reference>
<dbReference type="SUPFAM" id="SSF55298">
    <property type="entry name" value="YjgF-like"/>
    <property type="match status" value="1"/>
</dbReference>
<dbReference type="InterPro" id="IPR031038">
    <property type="entry name" value="Chori_FkbO_Hyg5"/>
</dbReference>
<evidence type="ECO:0000259" key="1">
    <source>
        <dbReference type="Pfam" id="PF21168"/>
    </source>
</evidence>
<dbReference type="RefSeq" id="WP_344561462.1">
    <property type="nucleotide sequence ID" value="NZ_BAAATG010000021.1"/>
</dbReference>
<dbReference type="InterPro" id="IPR035959">
    <property type="entry name" value="RutC-like_sf"/>
</dbReference>
<gene>
    <name evidence="2" type="ORF">ACFPWV_04375</name>
</gene>
<dbReference type="Gene3D" id="3.30.1330.40">
    <property type="entry name" value="RutC-like"/>
    <property type="match status" value="1"/>
</dbReference>
<dbReference type="Pfam" id="PF21168">
    <property type="entry name" value="FkbO_Hyg5-like_N"/>
    <property type="match status" value="1"/>
</dbReference>
<proteinExistence type="predicted"/>
<accession>A0ABW0DKC5</accession>
<dbReference type="CDD" id="cd06153">
    <property type="entry name" value="YjgF_YER057c_UK114_like_5"/>
    <property type="match status" value="1"/>
</dbReference>
<evidence type="ECO:0000313" key="2">
    <source>
        <dbReference type="EMBL" id="MFC5239156.1"/>
    </source>
</evidence>
<feature type="domain" description="Chorismatase FkbO/Hyg5-like N-terminal" evidence="1">
    <location>
        <begin position="54"/>
        <end position="175"/>
    </location>
</feature>
<protein>
    <submittedName>
        <fullName evidence="2">FkbO/Hyg5 family chorismatase</fullName>
    </submittedName>
</protein>
<evidence type="ECO:0000313" key="3">
    <source>
        <dbReference type="Proteomes" id="UP001596035"/>
    </source>
</evidence>
<comment type="caution">
    <text evidence="2">The sequence shown here is derived from an EMBL/GenBank/DDBJ whole genome shotgun (WGS) entry which is preliminary data.</text>
</comment>
<name>A0ABW0DKC5_9ACTN</name>